<evidence type="ECO:0000313" key="2">
    <source>
        <dbReference type="Proteomes" id="UP000187209"/>
    </source>
</evidence>
<dbReference type="OrthoDB" id="10411555at2759"/>
<name>A0A1R2B1H4_9CILI</name>
<dbReference type="EMBL" id="MPUH01001067">
    <property type="protein sequence ID" value="OMJ70643.1"/>
    <property type="molecule type" value="Genomic_DNA"/>
</dbReference>
<proteinExistence type="predicted"/>
<keyword evidence="2" id="KW-1185">Reference proteome</keyword>
<dbReference type="AlphaFoldDB" id="A0A1R2B1H4"/>
<gene>
    <name evidence="1" type="ORF">SteCoe_31322</name>
</gene>
<sequence>MAYEKPSENPIVYTHKEFGAAFFDRSLPNAYERMFMICRAINYDMTNYNKLYSTPDLANRRRFVKNVFRFVDHPIRYFVWKVLPYIKSGKIRAFPAFWFMCYIGGWWFAGSAFAKSAVKEARERVYEGHDAIETPIEEFSYSRMSTLYFHESEGNAAKGLISGKNYPPMASFCRLNYHIRDQNLRKYFAHRERRGADLFTGKPLAS</sequence>
<dbReference type="Proteomes" id="UP000187209">
    <property type="component" value="Unassembled WGS sequence"/>
</dbReference>
<accession>A0A1R2B1H4</accession>
<organism evidence="1 2">
    <name type="scientific">Stentor coeruleus</name>
    <dbReference type="NCBI Taxonomy" id="5963"/>
    <lineage>
        <taxon>Eukaryota</taxon>
        <taxon>Sar</taxon>
        <taxon>Alveolata</taxon>
        <taxon>Ciliophora</taxon>
        <taxon>Postciliodesmatophora</taxon>
        <taxon>Heterotrichea</taxon>
        <taxon>Heterotrichida</taxon>
        <taxon>Stentoridae</taxon>
        <taxon>Stentor</taxon>
    </lineage>
</organism>
<protein>
    <submittedName>
        <fullName evidence="1">Uncharacterized protein</fullName>
    </submittedName>
</protein>
<reference evidence="1 2" key="1">
    <citation type="submission" date="2016-11" db="EMBL/GenBank/DDBJ databases">
        <title>The macronuclear genome of Stentor coeruleus: a giant cell with tiny introns.</title>
        <authorList>
            <person name="Slabodnick M."/>
            <person name="Ruby J.G."/>
            <person name="Reiff S.B."/>
            <person name="Swart E.C."/>
            <person name="Gosai S."/>
            <person name="Prabakaran S."/>
            <person name="Witkowska E."/>
            <person name="Larue G.E."/>
            <person name="Fisher S."/>
            <person name="Freeman R.M."/>
            <person name="Gunawardena J."/>
            <person name="Chu W."/>
            <person name="Stover N.A."/>
            <person name="Gregory B.D."/>
            <person name="Nowacki M."/>
            <person name="Derisi J."/>
            <person name="Roy S.W."/>
            <person name="Marshall W.F."/>
            <person name="Sood P."/>
        </authorList>
    </citation>
    <scope>NUCLEOTIDE SEQUENCE [LARGE SCALE GENOMIC DNA]</scope>
    <source>
        <strain evidence="1">WM001</strain>
    </source>
</reference>
<evidence type="ECO:0000313" key="1">
    <source>
        <dbReference type="EMBL" id="OMJ70643.1"/>
    </source>
</evidence>
<comment type="caution">
    <text evidence="1">The sequence shown here is derived from an EMBL/GenBank/DDBJ whole genome shotgun (WGS) entry which is preliminary data.</text>
</comment>